<evidence type="ECO:0000256" key="8">
    <source>
        <dbReference type="SAM" id="Phobius"/>
    </source>
</evidence>
<dbReference type="SUPFAM" id="SSF103473">
    <property type="entry name" value="MFS general substrate transporter"/>
    <property type="match status" value="1"/>
</dbReference>
<dbReference type="Proteomes" id="UP000596857">
    <property type="component" value="Unassembled WGS sequence"/>
</dbReference>
<name>A0ABX1YKR3_9BACL</name>
<feature type="transmembrane region" description="Helical" evidence="8">
    <location>
        <begin position="123"/>
        <end position="147"/>
    </location>
</feature>
<feature type="transmembrane region" description="Helical" evidence="8">
    <location>
        <begin position="61"/>
        <end position="84"/>
    </location>
</feature>
<feature type="transmembrane region" description="Helical" evidence="8">
    <location>
        <begin position="239"/>
        <end position="264"/>
    </location>
</feature>
<dbReference type="InterPro" id="IPR011701">
    <property type="entry name" value="MFS"/>
</dbReference>
<dbReference type="Gene3D" id="1.20.1250.20">
    <property type="entry name" value="MFS general substrate transporter like domains"/>
    <property type="match status" value="1"/>
</dbReference>
<evidence type="ECO:0000256" key="5">
    <source>
        <dbReference type="ARBA" id="ARBA00022989"/>
    </source>
</evidence>
<feature type="transmembrane region" description="Helical" evidence="8">
    <location>
        <begin position="190"/>
        <end position="208"/>
    </location>
</feature>
<keyword evidence="3" id="KW-1003">Cell membrane</keyword>
<accession>A0ABX1YKR3</accession>
<feature type="transmembrane region" description="Helical" evidence="8">
    <location>
        <begin position="276"/>
        <end position="295"/>
    </location>
</feature>
<dbReference type="PANTHER" id="PTHR23513">
    <property type="entry name" value="INTEGRAL MEMBRANE EFFLUX PROTEIN-RELATED"/>
    <property type="match status" value="1"/>
</dbReference>
<dbReference type="PANTHER" id="PTHR23513:SF6">
    <property type="entry name" value="MAJOR FACILITATOR SUPERFAMILY ASSOCIATED DOMAIN-CONTAINING PROTEIN"/>
    <property type="match status" value="1"/>
</dbReference>
<protein>
    <submittedName>
        <fullName evidence="10">MFS transporter</fullName>
    </submittedName>
</protein>
<feature type="transmembrane region" description="Helical" evidence="8">
    <location>
        <begin position="392"/>
        <end position="413"/>
    </location>
</feature>
<dbReference type="InterPro" id="IPR020846">
    <property type="entry name" value="MFS_dom"/>
</dbReference>
<feature type="domain" description="Major facilitator superfamily (MFS) profile" evidence="9">
    <location>
        <begin position="30"/>
        <end position="416"/>
    </location>
</feature>
<comment type="caution">
    <text evidence="10">The sequence shown here is derived from an EMBL/GenBank/DDBJ whole genome shotgun (WGS) entry which is preliminary data.</text>
</comment>
<comment type="subcellular location">
    <subcellularLocation>
        <location evidence="1">Cell membrane</location>
        <topology evidence="1">Multi-pass membrane protein</topology>
    </subcellularLocation>
</comment>
<dbReference type="EMBL" id="WHOB01000059">
    <property type="protein sequence ID" value="NOU80934.1"/>
    <property type="molecule type" value="Genomic_DNA"/>
</dbReference>
<evidence type="ECO:0000313" key="11">
    <source>
        <dbReference type="Proteomes" id="UP000596857"/>
    </source>
</evidence>
<dbReference type="CDD" id="cd06173">
    <property type="entry name" value="MFS_MefA_like"/>
    <property type="match status" value="1"/>
</dbReference>
<keyword evidence="6 8" id="KW-0472">Membrane</keyword>
<keyword evidence="2" id="KW-0813">Transport</keyword>
<gene>
    <name evidence="10" type="ORF">GC101_18910</name>
</gene>
<feature type="region of interest" description="Disordered" evidence="7">
    <location>
        <begin position="1"/>
        <end position="24"/>
    </location>
</feature>
<reference evidence="10 11" key="1">
    <citation type="submission" date="2019-10" db="EMBL/GenBank/DDBJ databases">
        <title>Description of Paenibacillus terricola sp. nov.</title>
        <authorList>
            <person name="Carlier A."/>
            <person name="Qi S."/>
        </authorList>
    </citation>
    <scope>NUCLEOTIDE SEQUENCE [LARGE SCALE GENOMIC DNA]</scope>
    <source>
        <strain evidence="10 11">LMG 31459</strain>
    </source>
</reference>
<organism evidence="10 11">
    <name type="scientific">Paenibacillus phytohabitans</name>
    <dbReference type="NCBI Taxonomy" id="2654978"/>
    <lineage>
        <taxon>Bacteria</taxon>
        <taxon>Bacillati</taxon>
        <taxon>Bacillota</taxon>
        <taxon>Bacilli</taxon>
        <taxon>Bacillales</taxon>
        <taxon>Paenibacillaceae</taxon>
        <taxon>Paenibacillus</taxon>
    </lineage>
</organism>
<keyword evidence="11" id="KW-1185">Reference proteome</keyword>
<proteinExistence type="predicted"/>
<keyword evidence="4 8" id="KW-0812">Transmembrane</keyword>
<dbReference type="Pfam" id="PF07690">
    <property type="entry name" value="MFS_1"/>
    <property type="match status" value="1"/>
</dbReference>
<dbReference type="RefSeq" id="WP_171718485.1">
    <property type="nucleotide sequence ID" value="NZ_WHOB01000059.1"/>
</dbReference>
<dbReference type="InterPro" id="IPR036259">
    <property type="entry name" value="MFS_trans_sf"/>
</dbReference>
<dbReference type="PROSITE" id="PS50850">
    <property type="entry name" value="MFS"/>
    <property type="match status" value="1"/>
</dbReference>
<evidence type="ECO:0000259" key="9">
    <source>
        <dbReference type="PROSITE" id="PS50850"/>
    </source>
</evidence>
<evidence type="ECO:0000256" key="2">
    <source>
        <dbReference type="ARBA" id="ARBA00022448"/>
    </source>
</evidence>
<evidence type="ECO:0000256" key="3">
    <source>
        <dbReference type="ARBA" id="ARBA00022475"/>
    </source>
</evidence>
<evidence type="ECO:0000256" key="7">
    <source>
        <dbReference type="SAM" id="MobiDB-lite"/>
    </source>
</evidence>
<evidence type="ECO:0000256" key="6">
    <source>
        <dbReference type="ARBA" id="ARBA00023136"/>
    </source>
</evidence>
<evidence type="ECO:0000256" key="1">
    <source>
        <dbReference type="ARBA" id="ARBA00004651"/>
    </source>
</evidence>
<sequence>MKTARGSSAYPASALPQEPQRHSRPQSPLQLAHFLTGYFISRIGDALYTFCLPLLSYRLTGSVLVMSSLFAVSVLPVILFAPFAGVILDRFNRKRLMLCADLIRMGLIALIPILAHYGLLAIWHLYVISLLLSIVSTGYDIAVVTLIPSLSGKNLTRGNAGVQTAGQLADMLGPAVAGGLASLMSITSILWLDVASFAVILCVLYRLPQEPARSRSAKPAFAAEMSQGFLWLIRSPVQLALSVQAAIGNFGYSAAYATLTYYLITNLHLTTGQMGMTYTLLAAGGVAGSLAVIYLDRHFRRGRLIPVLLLAGTCGFVLAGFNDSWLAPGIGFGLVAACNTSWSVLSASICQEKVPPELLGRVLSFSRVVTRTAMPAGALLGGWMSGALAPGAVFLLAAAAKLIEVLIAVASPIRRL</sequence>
<feature type="transmembrane region" description="Helical" evidence="8">
    <location>
        <begin position="302"/>
        <end position="319"/>
    </location>
</feature>
<evidence type="ECO:0000313" key="10">
    <source>
        <dbReference type="EMBL" id="NOU80934.1"/>
    </source>
</evidence>
<feature type="transmembrane region" description="Helical" evidence="8">
    <location>
        <begin position="96"/>
        <end position="117"/>
    </location>
</feature>
<evidence type="ECO:0000256" key="4">
    <source>
        <dbReference type="ARBA" id="ARBA00022692"/>
    </source>
</evidence>
<keyword evidence="5 8" id="KW-1133">Transmembrane helix</keyword>